<evidence type="ECO:0000259" key="10">
    <source>
        <dbReference type="Pfam" id="PF08541"/>
    </source>
</evidence>
<dbReference type="HAMAP" id="MF_01815">
    <property type="entry name" value="FabH"/>
    <property type="match status" value="1"/>
</dbReference>
<keyword evidence="6 9" id="KW-0275">Fatty acid biosynthesis</keyword>
<comment type="subcellular location">
    <subcellularLocation>
        <location evidence="9">Cytoplasm</location>
    </subcellularLocation>
</comment>
<comment type="subunit">
    <text evidence="9">Homodimer.</text>
</comment>
<feature type="active site" evidence="9">
    <location>
        <position position="246"/>
    </location>
</feature>
<dbReference type="PANTHER" id="PTHR43091:SF1">
    <property type="entry name" value="BETA-KETOACYL-[ACYL-CARRIER-PROTEIN] SYNTHASE III, CHLOROPLASTIC"/>
    <property type="match status" value="1"/>
</dbReference>
<keyword evidence="4 9" id="KW-0276">Fatty acid metabolism</keyword>
<evidence type="ECO:0000313" key="12">
    <source>
        <dbReference type="EMBL" id="HIU29947.1"/>
    </source>
</evidence>
<evidence type="ECO:0000313" key="13">
    <source>
        <dbReference type="Proteomes" id="UP000824089"/>
    </source>
</evidence>
<accession>A0A9D1LB48</accession>
<keyword evidence="5 9" id="KW-0443">Lipid metabolism</keyword>
<sequence>MEKCSIGCRITGTGHFVPEQILTNDDLSRMVDTSDEWISTRTGIKERHIMRSDETCTGMSVNAGKAALENAGALPEEIDYLICATVHGDYFTPSLACLVQKELGLCCPAIDINAACAGFLYGLDLAQCLLKTRKSIRKVLLIATEGMSRLLDWSDRNTCVLFGDGSGAAVIERGGEEECLLAFVEHAQGNSEALNIDYGPSGRPRVQMNGGEVFKFAVTSACKDIAEVLEAAGITDKQQIAHVLLHQANQRITNAVIAKLGIPEERYLSTISKYGNTSSSGIAIALDELNRSGSVQKGELLALAAFGGGLTSAAAVLRWNP</sequence>
<dbReference type="Gene3D" id="3.40.47.10">
    <property type="match status" value="1"/>
</dbReference>
<dbReference type="InterPro" id="IPR013747">
    <property type="entry name" value="ACP_syn_III_C"/>
</dbReference>
<dbReference type="GO" id="GO:0006633">
    <property type="term" value="P:fatty acid biosynthetic process"/>
    <property type="evidence" value="ECO:0007669"/>
    <property type="project" value="UniProtKB-UniRule"/>
</dbReference>
<evidence type="ECO:0000256" key="5">
    <source>
        <dbReference type="ARBA" id="ARBA00023098"/>
    </source>
</evidence>
<feature type="domain" description="Beta-ketoacyl-[acyl-carrier-protein] synthase III C-terminal" evidence="10">
    <location>
        <begin position="230"/>
        <end position="319"/>
    </location>
</feature>
<evidence type="ECO:0000256" key="8">
    <source>
        <dbReference type="ARBA" id="ARBA00023315"/>
    </source>
</evidence>
<comment type="similarity">
    <text evidence="1 9">Belongs to the thiolase-like superfamily. FabH family.</text>
</comment>
<dbReference type="SUPFAM" id="SSF53901">
    <property type="entry name" value="Thiolase-like"/>
    <property type="match status" value="1"/>
</dbReference>
<proteinExistence type="inferred from homology"/>
<dbReference type="EMBL" id="DVMM01000137">
    <property type="protein sequence ID" value="HIU29947.1"/>
    <property type="molecule type" value="Genomic_DNA"/>
</dbReference>
<keyword evidence="9" id="KW-0963">Cytoplasm</keyword>
<comment type="catalytic activity">
    <reaction evidence="9">
        <text>malonyl-[ACP] + acetyl-CoA + H(+) = 3-oxobutanoyl-[ACP] + CO2 + CoA</text>
        <dbReference type="Rhea" id="RHEA:12080"/>
        <dbReference type="Rhea" id="RHEA-COMP:9623"/>
        <dbReference type="Rhea" id="RHEA-COMP:9625"/>
        <dbReference type="ChEBI" id="CHEBI:15378"/>
        <dbReference type="ChEBI" id="CHEBI:16526"/>
        <dbReference type="ChEBI" id="CHEBI:57287"/>
        <dbReference type="ChEBI" id="CHEBI:57288"/>
        <dbReference type="ChEBI" id="CHEBI:78449"/>
        <dbReference type="ChEBI" id="CHEBI:78450"/>
        <dbReference type="EC" id="2.3.1.180"/>
    </reaction>
</comment>
<dbReference type="GO" id="GO:0005737">
    <property type="term" value="C:cytoplasm"/>
    <property type="evidence" value="ECO:0007669"/>
    <property type="project" value="UniProtKB-SubCell"/>
</dbReference>
<dbReference type="InterPro" id="IPR016039">
    <property type="entry name" value="Thiolase-like"/>
</dbReference>
<dbReference type="InterPro" id="IPR013751">
    <property type="entry name" value="ACP_syn_III_N"/>
</dbReference>
<comment type="domain">
    <text evidence="9">The last Arg residue of the ACP-binding site is essential for the weak association between ACP/AcpP and FabH.</text>
</comment>
<dbReference type="NCBIfam" id="TIGR00747">
    <property type="entry name" value="fabH"/>
    <property type="match status" value="1"/>
</dbReference>
<gene>
    <name evidence="9" type="primary">fabH</name>
    <name evidence="12" type="ORF">IAD50_06600</name>
</gene>
<evidence type="ECO:0000256" key="6">
    <source>
        <dbReference type="ARBA" id="ARBA00023160"/>
    </source>
</evidence>
<reference evidence="12" key="1">
    <citation type="submission" date="2020-10" db="EMBL/GenBank/DDBJ databases">
        <authorList>
            <person name="Gilroy R."/>
        </authorList>
    </citation>
    <scope>NUCLEOTIDE SEQUENCE</scope>
    <source>
        <strain evidence="12">CHK195-4489</strain>
    </source>
</reference>
<evidence type="ECO:0000259" key="11">
    <source>
        <dbReference type="Pfam" id="PF08545"/>
    </source>
</evidence>
<protein>
    <recommendedName>
        <fullName evidence="9">Beta-ketoacyl-[acyl-carrier-protein] synthase III</fullName>
        <shortName evidence="9">Beta-ketoacyl-ACP synthase III</shortName>
        <shortName evidence="9">KAS III</shortName>
        <ecNumber evidence="9">2.3.1.180</ecNumber>
    </recommendedName>
    <alternativeName>
        <fullName evidence="9">3-oxoacyl-[acyl-carrier-protein] synthase 3</fullName>
    </alternativeName>
    <alternativeName>
        <fullName evidence="9">3-oxoacyl-[acyl-carrier-protein] synthase III</fullName>
    </alternativeName>
</protein>
<dbReference type="AlphaFoldDB" id="A0A9D1LB48"/>
<dbReference type="NCBIfam" id="NF006829">
    <property type="entry name" value="PRK09352.1"/>
    <property type="match status" value="1"/>
</dbReference>
<comment type="function">
    <text evidence="9">Catalyzes the condensation reaction of fatty acid synthesis by the addition to an acyl acceptor of two carbons from malonyl-ACP. Catalyzes the first condensation reaction which initiates fatty acid synthesis and may therefore play a role in governing the total rate of fatty acid production. Possesses both acetoacetyl-ACP synthase and acetyl transacylase activities. Its substrate specificity determines the biosynthesis of branched-chain and/or straight-chain of fatty acids.</text>
</comment>
<comment type="pathway">
    <text evidence="9">Lipid metabolism; fatty acid biosynthesis.</text>
</comment>
<keyword evidence="7 9" id="KW-0511">Multifunctional enzyme</keyword>
<evidence type="ECO:0000256" key="4">
    <source>
        <dbReference type="ARBA" id="ARBA00022832"/>
    </source>
</evidence>
<dbReference type="Proteomes" id="UP000824089">
    <property type="component" value="Unassembled WGS sequence"/>
</dbReference>
<dbReference type="GO" id="GO:0004315">
    <property type="term" value="F:3-oxoacyl-[acyl-carrier-protein] synthase activity"/>
    <property type="evidence" value="ECO:0007669"/>
    <property type="project" value="InterPro"/>
</dbReference>
<organism evidence="12 13">
    <name type="scientific">Candidatus Egerieisoma faecipullorum</name>
    <dbReference type="NCBI Taxonomy" id="2840963"/>
    <lineage>
        <taxon>Bacteria</taxon>
        <taxon>Bacillati</taxon>
        <taxon>Bacillota</taxon>
        <taxon>Clostridia</taxon>
        <taxon>Eubacteriales</taxon>
        <taxon>Clostridiaceae</taxon>
        <taxon>Clostridiaceae incertae sedis</taxon>
        <taxon>Candidatus Egerieisoma</taxon>
    </lineage>
</organism>
<comment type="caution">
    <text evidence="12">The sequence shown here is derived from an EMBL/GenBank/DDBJ whole genome shotgun (WGS) entry which is preliminary data.</text>
</comment>
<keyword evidence="8 9" id="KW-0012">Acyltransferase</keyword>
<evidence type="ECO:0000256" key="7">
    <source>
        <dbReference type="ARBA" id="ARBA00023268"/>
    </source>
</evidence>
<dbReference type="EC" id="2.3.1.180" evidence="9"/>
<dbReference type="Pfam" id="PF08545">
    <property type="entry name" value="ACP_syn_III"/>
    <property type="match status" value="1"/>
</dbReference>
<keyword evidence="2 9" id="KW-0444">Lipid biosynthesis</keyword>
<feature type="active site" evidence="9">
    <location>
        <position position="276"/>
    </location>
</feature>
<dbReference type="InterPro" id="IPR004655">
    <property type="entry name" value="FabH"/>
</dbReference>
<dbReference type="Pfam" id="PF08541">
    <property type="entry name" value="ACP_syn_III_C"/>
    <property type="match status" value="1"/>
</dbReference>
<feature type="active site" evidence="9">
    <location>
        <position position="116"/>
    </location>
</feature>
<name>A0A9D1LB48_9CLOT</name>
<dbReference type="PANTHER" id="PTHR43091">
    <property type="entry name" value="3-OXOACYL-[ACYL-CARRIER-PROTEIN] SYNTHASE"/>
    <property type="match status" value="1"/>
</dbReference>
<evidence type="ECO:0000256" key="9">
    <source>
        <dbReference type="HAMAP-Rule" id="MF_01815"/>
    </source>
</evidence>
<evidence type="ECO:0000256" key="2">
    <source>
        <dbReference type="ARBA" id="ARBA00022516"/>
    </source>
</evidence>
<evidence type="ECO:0000256" key="1">
    <source>
        <dbReference type="ARBA" id="ARBA00008642"/>
    </source>
</evidence>
<dbReference type="GO" id="GO:0033818">
    <property type="term" value="F:beta-ketoacyl-acyl-carrier-protein synthase III activity"/>
    <property type="evidence" value="ECO:0007669"/>
    <property type="project" value="UniProtKB-UniRule"/>
</dbReference>
<keyword evidence="3 9" id="KW-0808">Transferase</keyword>
<feature type="region of interest" description="ACP-binding" evidence="9">
    <location>
        <begin position="247"/>
        <end position="251"/>
    </location>
</feature>
<reference evidence="12" key="2">
    <citation type="journal article" date="2021" name="PeerJ">
        <title>Extensive microbial diversity within the chicken gut microbiome revealed by metagenomics and culture.</title>
        <authorList>
            <person name="Gilroy R."/>
            <person name="Ravi A."/>
            <person name="Getino M."/>
            <person name="Pursley I."/>
            <person name="Horton D.L."/>
            <person name="Alikhan N.F."/>
            <person name="Baker D."/>
            <person name="Gharbi K."/>
            <person name="Hall N."/>
            <person name="Watson M."/>
            <person name="Adriaenssens E.M."/>
            <person name="Foster-Nyarko E."/>
            <person name="Jarju S."/>
            <person name="Secka A."/>
            <person name="Antonio M."/>
            <person name="Oren A."/>
            <person name="Chaudhuri R.R."/>
            <person name="La Ragione R."/>
            <person name="Hildebrand F."/>
            <person name="Pallen M.J."/>
        </authorList>
    </citation>
    <scope>NUCLEOTIDE SEQUENCE</scope>
    <source>
        <strain evidence="12">CHK195-4489</strain>
    </source>
</reference>
<evidence type="ECO:0000256" key="3">
    <source>
        <dbReference type="ARBA" id="ARBA00022679"/>
    </source>
</evidence>
<dbReference type="CDD" id="cd00830">
    <property type="entry name" value="KAS_III"/>
    <property type="match status" value="1"/>
</dbReference>
<feature type="domain" description="Beta-ketoacyl-[acyl-carrier-protein] synthase III N-terminal" evidence="11">
    <location>
        <begin position="110"/>
        <end position="189"/>
    </location>
</feature>